<evidence type="ECO:0000256" key="6">
    <source>
        <dbReference type="ARBA" id="ARBA00022927"/>
    </source>
</evidence>
<dbReference type="Pfam" id="PF00928">
    <property type="entry name" value="Adap_comp_sub"/>
    <property type="match status" value="1"/>
</dbReference>
<dbReference type="SUPFAM" id="SSF49447">
    <property type="entry name" value="Second domain of Mu2 adaptin subunit (ap50) of ap2 adaptor"/>
    <property type="match status" value="1"/>
</dbReference>
<keyword evidence="15" id="KW-1185">Reference proteome</keyword>
<dbReference type="GO" id="GO:0015031">
    <property type="term" value="P:protein transport"/>
    <property type="evidence" value="ECO:0007669"/>
    <property type="project" value="UniProtKB-KW"/>
</dbReference>
<dbReference type="CDD" id="cd09254">
    <property type="entry name" value="AP_delta-COPI_MHD"/>
    <property type="match status" value="1"/>
</dbReference>
<name>A0A433Q1D9_9FUNG</name>
<evidence type="ECO:0000256" key="5">
    <source>
        <dbReference type="ARBA" id="ARBA00022892"/>
    </source>
</evidence>
<gene>
    <name evidence="14" type="ORF">BC938DRAFT_474849</name>
</gene>
<dbReference type="GO" id="GO:0006890">
    <property type="term" value="P:retrograde vesicle-mediated transport, Golgi to endoplasmic reticulum"/>
    <property type="evidence" value="ECO:0007669"/>
    <property type="project" value="UniProtKB-UniRule"/>
</dbReference>
<evidence type="ECO:0000256" key="2">
    <source>
        <dbReference type="ARBA" id="ARBA00011775"/>
    </source>
</evidence>
<dbReference type="InterPro" id="IPR027059">
    <property type="entry name" value="Coatomer_dsu"/>
</dbReference>
<dbReference type="GO" id="GO:0030126">
    <property type="term" value="C:COPI vesicle coat"/>
    <property type="evidence" value="ECO:0007669"/>
    <property type="project" value="UniProtKB-UniRule"/>
</dbReference>
<accession>A0A433Q1D9</accession>
<evidence type="ECO:0000256" key="4">
    <source>
        <dbReference type="ARBA" id="ARBA00022490"/>
    </source>
</evidence>
<keyword evidence="6 10" id="KW-0653">Protein transport</keyword>
<dbReference type="PANTHER" id="PTHR10121">
    <property type="entry name" value="COATOMER SUBUNIT DELTA"/>
    <property type="match status" value="1"/>
</dbReference>
<evidence type="ECO:0000256" key="3">
    <source>
        <dbReference type="ARBA" id="ARBA00022448"/>
    </source>
</evidence>
<comment type="similarity">
    <text evidence="1 10">Belongs to the adaptor complexes medium subunit family. Delta-COP subfamily.</text>
</comment>
<dbReference type="EMBL" id="RBNJ01019086">
    <property type="protein sequence ID" value="RUS23633.1"/>
    <property type="molecule type" value="Genomic_DNA"/>
</dbReference>
<evidence type="ECO:0000256" key="12">
    <source>
        <dbReference type="SAM" id="Coils"/>
    </source>
</evidence>
<sequence length="539" mass="59971">MVRPPASIVCPLPSSRRAGRVGSLQSTKKYDNVRHALNPFPSAPPAVISRQFREMQRARIEGLLASFPKLTSTGQQHTTVETEHVRYVYQPLDEMFMVLITNRQSNILQDIDSLHLFARVVSDTCRTLEEREILRNAFELLSSFDEIISEGYRENVNLAQVRSIIEMESHEEKIQEIIARNKEQEAKEELKRRAKQLEMQRREAQKRGQSYMAGNYSGNFGNNSRPSSTYNEPTVQSTVEERSSYNSSPALTSKAKGMQLGKKGKSNDLFEALKTEVGLEESMEKLNVGGIASPRVPHESVHVVVEEKITVVANRDGGLETMEVKGSMTLKIADSNITRVRLLVRATDDGAVQFQTHPNVDKALFKSDNVITLKDASRGFPVNQPVGFLKWRLLTKDESSIPLSINCWPSPAGDGTCDVNIDFELQSESAEFRGVIISIPITSGANPTVGNLDGTYEVDRQRRALDWHLPIIDASNKTGSIEFNAAAVDAGAFFPVSVSFESDKTFCDVEILDVQHVDTGASVVFSKEVLLSTEEYSIV</sequence>
<evidence type="ECO:0000256" key="10">
    <source>
        <dbReference type="RuleBase" id="RU364018"/>
    </source>
</evidence>
<keyword evidence="3 10" id="KW-0813">Transport</keyword>
<evidence type="ECO:0000313" key="14">
    <source>
        <dbReference type="EMBL" id="RUS23633.1"/>
    </source>
</evidence>
<keyword evidence="8 10" id="KW-0472">Membrane</keyword>
<protein>
    <recommendedName>
        <fullName evidence="10">Coatomer subunit delta</fullName>
    </recommendedName>
</protein>
<dbReference type="GO" id="GO:0000139">
    <property type="term" value="C:Golgi membrane"/>
    <property type="evidence" value="ECO:0007669"/>
    <property type="project" value="UniProtKB-SubCell"/>
</dbReference>
<dbReference type="InterPro" id="IPR011012">
    <property type="entry name" value="Longin-like_dom_sf"/>
</dbReference>
<dbReference type="GO" id="GO:0051645">
    <property type="term" value="P:Golgi localization"/>
    <property type="evidence" value="ECO:0007669"/>
    <property type="project" value="TreeGrafter"/>
</dbReference>
<dbReference type="PANTHER" id="PTHR10121:SF0">
    <property type="entry name" value="COATOMER SUBUNIT DELTA"/>
    <property type="match status" value="1"/>
</dbReference>
<dbReference type="AlphaFoldDB" id="A0A433Q1D9"/>
<dbReference type="Proteomes" id="UP000274822">
    <property type="component" value="Unassembled WGS sequence"/>
</dbReference>
<dbReference type="FunFam" id="3.30.450.60:FF:000003">
    <property type="entry name" value="Coatomer subunit delta"/>
    <property type="match status" value="1"/>
</dbReference>
<reference evidence="14 15" key="1">
    <citation type="journal article" date="2018" name="New Phytol.">
        <title>Phylogenomics of Endogonaceae and evolution of mycorrhizas within Mucoromycota.</title>
        <authorList>
            <person name="Chang Y."/>
            <person name="Desiro A."/>
            <person name="Na H."/>
            <person name="Sandor L."/>
            <person name="Lipzen A."/>
            <person name="Clum A."/>
            <person name="Barry K."/>
            <person name="Grigoriev I.V."/>
            <person name="Martin F.M."/>
            <person name="Stajich J.E."/>
            <person name="Smith M.E."/>
            <person name="Bonito G."/>
            <person name="Spatafora J.W."/>
        </authorList>
    </citation>
    <scope>NUCLEOTIDE SEQUENCE [LARGE SCALE GENOMIC DNA]</scope>
    <source>
        <strain evidence="14 15">AD002</strain>
    </source>
</reference>
<dbReference type="CDD" id="cd14830">
    <property type="entry name" value="Delta_COP_N"/>
    <property type="match status" value="1"/>
</dbReference>
<evidence type="ECO:0000259" key="13">
    <source>
        <dbReference type="PROSITE" id="PS51072"/>
    </source>
</evidence>
<evidence type="ECO:0000256" key="7">
    <source>
        <dbReference type="ARBA" id="ARBA00023034"/>
    </source>
</evidence>
<evidence type="ECO:0000256" key="8">
    <source>
        <dbReference type="ARBA" id="ARBA00023136"/>
    </source>
</evidence>
<keyword evidence="12" id="KW-0175">Coiled coil</keyword>
<keyword evidence="7 10" id="KW-0333">Golgi apparatus</keyword>
<dbReference type="PROSITE" id="PS51072">
    <property type="entry name" value="MHD"/>
    <property type="match status" value="1"/>
</dbReference>
<keyword evidence="9 10" id="KW-0968">Cytoplasmic vesicle</keyword>
<proteinExistence type="inferred from homology"/>
<evidence type="ECO:0000256" key="9">
    <source>
        <dbReference type="ARBA" id="ARBA00023329"/>
    </source>
</evidence>
<dbReference type="SUPFAM" id="SSF64356">
    <property type="entry name" value="SNARE-like"/>
    <property type="match status" value="1"/>
</dbReference>
<evidence type="ECO:0000313" key="15">
    <source>
        <dbReference type="Proteomes" id="UP000274822"/>
    </source>
</evidence>
<evidence type="ECO:0000256" key="11">
    <source>
        <dbReference type="RuleBase" id="RU366052"/>
    </source>
</evidence>
<dbReference type="Gene3D" id="2.60.40.1170">
    <property type="entry name" value="Mu homology domain, subdomain B"/>
    <property type="match status" value="2"/>
</dbReference>
<comment type="subcellular location">
    <subcellularLocation>
        <location evidence="10 11">Cytoplasm</location>
    </subcellularLocation>
    <subcellularLocation>
        <location evidence="10 11">Cytoplasmic vesicle</location>
        <location evidence="10 11">COPI-coated vesicle membrane</location>
        <topology evidence="10 11">Peripheral membrane protein</topology>
        <orientation evidence="10 11">Cytoplasmic side</orientation>
    </subcellularLocation>
    <subcellularLocation>
        <location evidence="10 11">Golgi apparatus membrane</location>
        <topology evidence="10 11">Peripheral membrane protein</topology>
        <orientation evidence="10 11">Cytoplasmic side</orientation>
    </subcellularLocation>
</comment>
<keyword evidence="4 10" id="KW-0963">Cytoplasm</keyword>
<dbReference type="GO" id="GO:0006888">
    <property type="term" value="P:endoplasmic reticulum to Golgi vesicle-mediated transport"/>
    <property type="evidence" value="ECO:0007669"/>
    <property type="project" value="TreeGrafter"/>
</dbReference>
<dbReference type="InterPro" id="IPR036168">
    <property type="entry name" value="AP2_Mu_C_sf"/>
</dbReference>
<feature type="domain" description="MHD" evidence="13">
    <location>
        <begin position="298"/>
        <end position="539"/>
    </location>
</feature>
<dbReference type="Gene3D" id="3.30.450.60">
    <property type="match status" value="1"/>
</dbReference>
<comment type="subunit">
    <text evidence="2 10">Oligomeric complex that consists of at least the alpha, beta, beta', gamma, delta, epsilon and zeta subunits.</text>
</comment>
<dbReference type="InterPro" id="IPR028565">
    <property type="entry name" value="MHD"/>
</dbReference>
<comment type="caution">
    <text evidence="14">The sequence shown here is derived from an EMBL/GenBank/DDBJ whole genome shotgun (WGS) entry which is preliminary data.</text>
</comment>
<feature type="coiled-coil region" evidence="12">
    <location>
        <begin position="167"/>
        <end position="207"/>
    </location>
</feature>
<comment type="function">
    <text evidence="10">The coatomer is a cytosolic protein complex that binds to dilysine motifs and reversibly associates with Golgi non-clathrin-coated vesicles, which further mediate biosynthetic protein transport from the ER, via the Golgi up to the trans Golgi network. Coatomer complex is required for budding from Golgi membranes, and is essential for the retrograde Golgi-to-ER transport of dilysine-tagged proteins.</text>
</comment>
<evidence type="ECO:0000256" key="1">
    <source>
        <dbReference type="ARBA" id="ARBA00010516"/>
    </source>
</evidence>
<keyword evidence="5 10" id="KW-0931">ER-Golgi transport</keyword>
<organism evidence="14 15">
    <name type="scientific">Jimgerdemannia flammicorona</name>
    <dbReference type="NCBI Taxonomy" id="994334"/>
    <lineage>
        <taxon>Eukaryota</taxon>
        <taxon>Fungi</taxon>
        <taxon>Fungi incertae sedis</taxon>
        <taxon>Mucoromycota</taxon>
        <taxon>Mucoromycotina</taxon>
        <taxon>Endogonomycetes</taxon>
        <taxon>Endogonales</taxon>
        <taxon>Endogonaceae</taxon>
        <taxon>Jimgerdemannia</taxon>
    </lineage>
</organism>